<dbReference type="PANTHER" id="PTHR12302:SF2">
    <property type="entry name" value="STAPHYLOCOCCAL NUCLEASE DOMAIN-CONTAINING PROTEIN 1"/>
    <property type="match status" value="1"/>
</dbReference>
<dbReference type="Gene3D" id="2.30.30.140">
    <property type="match status" value="1"/>
</dbReference>
<dbReference type="SUPFAM" id="SSF63748">
    <property type="entry name" value="Tudor/PWWP/MBT"/>
    <property type="match status" value="1"/>
</dbReference>
<dbReference type="Pfam" id="PF00565">
    <property type="entry name" value="SNase"/>
    <property type="match status" value="4"/>
</dbReference>
<comment type="subcellular location">
    <subcellularLocation>
        <location evidence="1 5">Cytoplasm</location>
    </subcellularLocation>
</comment>
<proteinExistence type="predicted"/>
<feature type="domain" description="TNase-like" evidence="8">
    <location>
        <begin position="9"/>
        <end position="155"/>
    </location>
</feature>
<dbReference type="Pfam" id="PF00567">
    <property type="entry name" value="TUDOR"/>
    <property type="match status" value="1"/>
</dbReference>
<evidence type="ECO:0000259" key="7">
    <source>
        <dbReference type="PROSITE" id="PS50304"/>
    </source>
</evidence>
<dbReference type="InterPro" id="IPR002999">
    <property type="entry name" value="Tudor"/>
</dbReference>
<dbReference type="PROSITE" id="PS50830">
    <property type="entry name" value="TNASE_3"/>
    <property type="match status" value="4"/>
</dbReference>
<dbReference type="PIRSF" id="PIRSF017179">
    <property type="entry name" value="RISC-Tudor-SN"/>
    <property type="match status" value="1"/>
</dbReference>
<evidence type="ECO:0000256" key="6">
    <source>
        <dbReference type="SAM" id="MobiDB-lite"/>
    </source>
</evidence>
<evidence type="ECO:0000256" key="2">
    <source>
        <dbReference type="ARBA" id="ARBA00022490"/>
    </source>
</evidence>
<comment type="caution">
    <text evidence="9">The sequence shown here is derived from an EMBL/GenBank/DDBJ whole genome shotgun (WGS) entry which is preliminary data.</text>
</comment>
<dbReference type="Gene3D" id="2.40.50.90">
    <property type="match status" value="5"/>
</dbReference>
<dbReference type="GO" id="GO:0004518">
    <property type="term" value="F:nuclease activity"/>
    <property type="evidence" value="ECO:0007669"/>
    <property type="project" value="TreeGrafter"/>
</dbReference>
<feature type="domain" description="TNase-like" evidence="8">
    <location>
        <begin position="569"/>
        <end position="696"/>
    </location>
</feature>
<dbReference type="PANTHER" id="PTHR12302">
    <property type="entry name" value="EBNA2 BINDING PROTEIN P100"/>
    <property type="match status" value="1"/>
</dbReference>
<reference evidence="9" key="1">
    <citation type="submission" date="2023-02" db="EMBL/GenBank/DDBJ databases">
        <title>Genome of toxic invasive species Heracleum sosnowskyi carries increased number of genes despite the absence of recent whole-genome duplications.</title>
        <authorList>
            <person name="Schelkunov M."/>
            <person name="Shtratnikova V."/>
            <person name="Makarenko M."/>
            <person name="Klepikova A."/>
            <person name="Omelchenko D."/>
            <person name="Novikova G."/>
            <person name="Obukhova E."/>
            <person name="Bogdanov V."/>
            <person name="Penin A."/>
            <person name="Logacheva M."/>
        </authorList>
    </citation>
    <scope>NUCLEOTIDE SEQUENCE</scope>
    <source>
        <strain evidence="9">Hsosn_3</strain>
        <tissue evidence="9">Leaf</tissue>
    </source>
</reference>
<dbReference type="FunFam" id="2.40.50.90:FF:000010">
    <property type="entry name" value="Ribonuclease"/>
    <property type="match status" value="1"/>
</dbReference>
<dbReference type="GO" id="GO:0031332">
    <property type="term" value="C:RNAi effector complex"/>
    <property type="evidence" value="ECO:0007669"/>
    <property type="project" value="InterPro"/>
</dbReference>
<keyword evidence="3" id="KW-0597">Phosphoprotein</keyword>
<evidence type="ECO:0000256" key="1">
    <source>
        <dbReference type="ARBA" id="ARBA00004496"/>
    </source>
</evidence>
<evidence type="ECO:0000256" key="5">
    <source>
        <dbReference type="PIRNR" id="PIRNR017179"/>
    </source>
</evidence>
<evidence type="ECO:0000256" key="4">
    <source>
        <dbReference type="ARBA" id="ARBA00022737"/>
    </source>
</evidence>
<protein>
    <recommendedName>
        <fullName evidence="5">Ribonuclease</fullName>
    </recommendedName>
</protein>
<name>A0AAD8H1P6_9APIA</name>
<feature type="domain" description="TNase-like" evidence="8">
    <location>
        <begin position="186"/>
        <end position="357"/>
    </location>
</feature>
<dbReference type="GO" id="GO:0005829">
    <property type="term" value="C:cytosol"/>
    <property type="evidence" value="ECO:0007669"/>
    <property type="project" value="UniProtKB-UniRule"/>
</dbReference>
<dbReference type="SMART" id="SM00318">
    <property type="entry name" value="SNc"/>
    <property type="match status" value="4"/>
</dbReference>
<evidence type="ECO:0000256" key="3">
    <source>
        <dbReference type="ARBA" id="ARBA00022553"/>
    </source>
</evidence>
<evidence type="ECO:0000313" key="9">
    <source>
        <dbReference type="EMBL" id="KAK1358045.1"/>
    </source>
</evidence>
<dbReference type="InterPro" id="IPR016685">
    <property type="entry name" value="Silence_cplx_Nase-comp_TudorSN"/>
</dbReference>
<accession>A0AAD8H1P6</accession>
<evidence type="ECO:0000313" key="10">
    <source>
        <dbReference type="Proteomes" id="UP001237642"/>
    </source>
</evidence>
<dbReference type="EMBL" id="JAUIZM010000011">
    <property type="protein sequence ID" value="KAK1358045.1"/>
    <property type="molecule type" value="Genomic_DNA"/>
</dbReference>
<gene>
    <name evidence="9" type="ORF">POM88_051301</name>
</gene>
<dbReference type="FunFam" id="2.30.30.140:FF:000018">
    <property type="entry name" value="Serine/threonine-protein kinase 31"/>
    <property type="match status" value="1"/>
</dbReference>
<dbReference type="AlphaFoldDB" id="A0AAD8H1P6"/>
<dbReference type="FunFam" id="2.40.50.90:FF:000018">
    <property type="entry name" value="Ribonuclease"/>
    <property type="match status" value="1"/>
</dbReference>
<dbReference type="InterPro" id="IPR016071">
    <property type="entry name" value="Staphylococal_nuclease_OB-fold"/>
</dbReference>
<dbReference type="InterPro" id="IPR035437">
    <property type="entry name" value="SNase_OB-fold_sf"/>
</dbReference>
<dbReference type="PROSITE" id="PS50304">
    <property type="entry name" value="TUDOR"/>
    <property type="match status" value="1"/>
</dbReference>
<feature type="domain" description="TNase-like" evidence="8">
    <location>
        <begin position="371"/>
        <end position="541"/>
    </location>
</feature>
<dbReference type="GO" id="GO:0003723">
    <property type="term" value="F:RNA binding"/>
    <property type="evidence" value="ECO:0007669"/>
    <property type="project" value="UniProtKB-UniRule"/>
</dbReference>
<dbReference type="GO" id="GO:0006402">
    <property type="term" value="P:mRNA catabolic process"/>
    <property type="evidence" value="ECO:0007669"/>
    <property type="project" value="UniProtKB-UniRule"/>
</dbReference>
<feature type="compositionally biased region" description="Basic and acidic residues" evidence="6">
    <location>
        <begin position="962"/>
        <end position="973"/>
    </location>
</feature>
<keyword evidence="4" id="KW-0677">Repeat</keyword>
<keyword evidence="2 5" id="KW-0963">Cytoplasm</keyword>
<feature type="domain" description="Tudor" evidence="7">
    <location>
        <begin position="789"/>
        <end position="854"/>
    </location>
</feature>
<dbReference type="SMART" id="SM00333">
    <property type="entry name" value="TUDOR"/>
    <property type="match status" value="1"/>
</dbReference>
<reference evidence="9" key="2">
    <citation type="submission" date="2023-05" db="EMBL/GenBank/DDBJ databases">
        <authorList>
            <person name="Schelkunov M.I."/>
        </authorList>
    </citation>
    <scope>NUCLEOTIDE SEQUENCE</scope>
    <source>
        <strain evidence="9">Hsosn_3</strain>
        <tissue evidence="9">Leaf</tissue>
    </source>
</reference>
<dbReference type="GO" id="GO:0005634">
    <property type="term" value="C:nucleus"/>
    <property type="evidence" value="ECO:0007669"/>
    <property type="project" value="TreeGrafter"/>
</dbReference>
<keyword evidence="10" id="KW-1185">Reference proteome</keyword>
<evidence type="ECO:0000259" key="8">
    <source>
        <dbReference type="PROSITE" id="PS50830"/>
    </source>
</evidence>
<feature type="compositionally biased region" description="Acidic residues" evidence="6">
    <location>
        <begin position="981"/>
        <end position="993"/>
    </location>
</feature>
<dbReference type="GO" id="GO:0031047">
    <property type="term" value="P:regulatory ncRNA-mediated gene silencing"/>
    <property type="evidence" value="ECO:0007669"/>
    <property type="project" value="UniProtKB-UniRule"/>
</dbReference>
<organism evidence="9 10">
    <name type="scientific">Heracleum sosnowskyi</name>
    <dbReference type="NCBI Taxonomy" id="360622"/>
    <lineage>
        <taxon>Eukaryota</taxon>
        <taxon>Viridiplantae</taxon>
        <taxon>Streptophyta</taxon>
        <taxon>Embryophyta</taxon>
        <taxon>Tracheophyta</taxon>
        <taxon>Spermatophyta</taxon>
        <taxon>Magnoliopsida</taxon>
        <taxon>eudicotyledons</taxon>
        <taxon>Gunneridae</taxon>
        <taxon>Pentapetalae</taxon>
        <taxon>asterids</taxon>
        <taxon>campanulids</taxon>
        <taxon>Apiales</taxon>
        <taxon>Apiaceae</taxon>
        <taxon>Apioideae</taxon>
        <taxon>apioid superclade</taxon>
        <taxon>Tordylieae</taxon>
        <taxon>Tordyliinae</taxon>
        <taxon>Heracleum</taxon>
    </lineage>
</organism>
<comment type="function">
    <text evidence="5">Cytoprotective ribonuclease (RNase) required for resistance to abiotic stresses, acting as a positive regulator of mRNA decapping during stress.</text>
</comment>
<dbReference type="SUPFAM" id="SSF50199">
    <property type="entry name" value="Staphylococcal nuclease"/>
    <property type="match status" value="5"/>
</dbReference>
<dbReference type="Proteomes" id="UP001237642">
    <property type="component" value="Unassembled WGS sequence"/>
</dbReference>
<feature type="region of interest" description="Disordered" evidence="6">
    <location>
        <begin position="962"/>
        <end position="993"/>
    </location>
</feature>
<sequence>MASKALAKPMLRGIVKAVPSGDSLVIMELGNRSEIPPERTVILSSIKAPKLARRGGKQSTDEPFAWQSREFLRKLCVGKVVGYQIDYTLQPKGLDFGTVFLGNNNIASWVVAYGWAKVREARDMEKDKGECSPHLKMLRNSAIKAMNEGVGIWSKAAVSVRNLPPSAVDDPENLDMRGFLDVNKGRTMEAIVEYVRDGSTLHVYLLPDYQHVRVYVAGIQAPPVRNWIAELEKTEAHGKTSKQSCGPLASGQKVTASSAPAAKAAPETFGRESKHFTELRVLHRDVRIVFEGFDKSGLIGSVYYLDGIKKDLAVQLVQNGLAKYLERSAHFLPDNVKQLLKNSELVAKEIRLRMWTNYMPPPATARKVEDQNFIGKVVEVVSGECILVATNTLEERPVYLSSIRRPRLDNSGSPDIGYAREAKEFLRKHLIDRQVHVSIEYSRMVNNAEGPGAPKHPAAERVMDFGSIFVESQSRNAEDSPVAPSAAGSQHYMPNIAEMVVSHGFAEVIIHKDYEPRSNHYEALFAAEFHARAARKGMHSGEDAPAITDFLTSPSRIAKDFLPELQQNRKINAVVVYVFSGHRYKLYIPQKACYIAFSLSRVRCPGRDAPFFTEATAQARRIIMQRDVVIEVETVDRSGTFLGSLWESESNVAVTLLEHGLAKLQTPFNADKIPNFHQLAHAEQSAKRQKLKIWKSYVERQDVSNDQHIKRIPKEQLEMQENCAEGQEVSNGLAVRRKPKEVLQVVAKEVLGGAKFYVQTAADQKAASIIQQKLASLRLQEAPAIGSYNPKKGDLVIAQSSHDNSWYRATIVDVPKGAVRSVKAKFEVFYIDYGTQEFVPYNSLRPSDCYSLPSSPGLAKLCSLAHVKVPGWKDDYGKDAVRFLRDYILDGQKEFKAIVEERDNSDGEVRGYSTGTNHIVTLMDTEAGISVNAIMLKKGYARLDKTKQDDGSVKQTIDELKANQNEARKERLGMWKNGDINSDDDDEDQKTSS</sequence>